<accession>A0A512AFI2</accession>
<name>A0A512AFI2_9SPHN</name>
<dbReference type="Proteomes" id="UP000321464">
    <property type="component" value="Unassembled WGS sequence"/>
</dbReference>
<sequence length="254" mass="28531">MEASISDPARDVLRAMDLFDTGDGNTFAQRLSNVGKVAPWSPEFYHLIKLMQDNITSVQSLLLMEEGVDKEDEAHISQSIDLILGAFMPDCLIQNYTEAIKPNASFGSNSRTFLRSSSRTIRRFESFENVSASDIGIIESAISNIRNDMKDLQLEKADFARDALVRGCNEISFILARINILGYSRIRAPAIDLGAFIYAISRELEETNSQVKIVKSVHSFKEMYNRIYEMYKAASMLKLGYEGASWMLTRLAGV</sequence>
<dbReference type="AlphaFoldDB" id="A0A512AFI2"/>
<comment type="caution">
    <text evidence="1">The sequence shown here is derived from an EMBL/GenBank/DDBJ whole genome shotgun (WGS) entry which is preliminary data.</text>
</comment>
<organism evidence="1 2">
    <name type="scientific">Novosphingobium sediminis</name>
    <dbReference type="NCBI Taxonomy" id="707214"/>
    <lineage>
        <taxon>Bacteria</taxon>
        <taxon>Pseudomonadati</taxon>
        <taxon>Pseudomonadota</taxon>
        <taxon>Alphaproteobacteria</taxon>
        <taxon>Sphingomonadales</taxon>
        <taxon>Sphingomonadaceae</taxon>
        <taxon>Novosphingobium</taxon>
    </lineage>
</organism>
<gene>
    <name evidence="1" type="ORF">NSE01_02910</name>
</gene>
<proteinExistence type="predicted"/>
<evidence type="ECO:0000313" key="2">
    <source>
        <dbReference type="Proteomes" id="UP000321464"/>
    </source>
</evidence>
<keyword evidence="2" id="KW-1185">Reference proteome</keyword>
<dbReference type="EMBL" id="BJYR01000002">
    <property type="protein sequence ID" value="GEN98458.1"/>
    <property type="molecule type" value="Genomic_DNA"/>
</dbReference>
<reference evidence="1 2" key="1">
    <citation type="submission" date="2019-07" db="EMBL/GenBank/DDBJ databases">
        <title>Whole genome shotgun sequence of Novosphingobium sediminis NBRC 106119.</title>
        <authorList>
            <person name="Hosoyama A."/>
            <person name="Uohara A."/>
            <person name="Ohji S."/>
            <person name="Ichikawa N."/>
        </authorList>
    </citation>
    <scope>NUCLEOTIDE SEQUENCE [LARGE SCALE GENOMIC DNA]</scope>
    <source>
        <strain evidence="1 2">NBRC 106119</strain>
    </source>
</reference>
<evidence type="ECO:0000313" key="1">
    <source>
        <dbReference type="EMBL" id="GEN98458.1"/>
    </source>
</evidence>
<protein>
    <submittedName>
        <fullName evidence="1">Uncharacterized protein</fullName>
    </submittedName>
</protein>